<evidence type="ECO:0008006" key="5">
    <source>
        <dbReference type="Google" id="ProtNLM"/>
    </source>
</evidence>
<sequence length="498" mass="56808">MFLYRGRCRTVSTSLSPQGRSFKEVRLPPISNPRGQFRNIFFTISSQAGNAIIYRSHSCTDFNNPIWTVSGVFSSYCSQQTSQVYVFRFYLVANTDQRNFVMTLSVNFSAFYSLFPDSQFPEQPNDRIILRFDGYYFAEHLRDVDINSAFLPIKTSYTLIQLKQILYLAQKIELAKSRYAELQEDFCTFLEEQREATETVDKMNTTYVRISTLRNRIHSLNKKISSLNSRVESINSQKAELDKEEDRLLVLSEACSQKMARIGSCLRTKKLELTKMLQLCNLRRFHMLYEVATFYPIEVVGATSAAGKTPPNPSNYLLTICGLLLLESDAPGTTTSTAPASWIDVGNGMLIHKKPSCLIQDDGEEGQRLSQSLRGLLLTNRMPTACAALLHIVCLLRLFSTILNVPLRYPMEEASSNPSDAFRPRILDPFMVNRFGGRYAVVLLNRNIVNLRAFFNLSTSNTRAALWNIKNLLEARLLYIDSGQRLPKEDRKEKVKET</sequence>
<protein>
    <recommendedName>
        <fullName evidence="5">UV radiation resistance associated protein</fullName>
    </recommendedName>
</protein>
<accession>W6UYF9</accession>
<gene>
    <name evidence="3" type="ORF">EGR_06586</name>
</gene>
<evidence type="ECO:0000256" key="1">
    <source>
        <dbReference type="ARBA" id="ARBA00023054"/>
    </source>
</evidence>
<dbReference type="CTD" id="36342301"/>
<dbReference type="OMA" id="LRYPMEE"/>
<dbReference type="GO" id="GO:0000323">
    <property type="term" value="C:lytic vacuole"/>
    <property type="evidence" value="ECO:0007669"/>
    <property type="project" value="TreeGrafter"/>
</dbReference>
<dbReference type="AlphaFoldDB" id="W6UYF9"/>
<organism evidence="3 4">
    <name type="scientific">Echinococcus granulosus</name>
    <name type="common">Hydatid tapeworm</name>
    <dbReference type="NCBI Taxonomy" id="6210"/>
    <lineage>
        <taxon>Eukaryota</taxon>
        <taxon>Metazoa</taxon>
        <taxon>Spiralia</taxon>
        <taxon>Lophotrochozoa</taxon>
        <taxon>Platyhelminthes</taxon>
        <taxon>Cestoda</taxon>
        <taxon>Eucestoda</taxon>
        <taxon>Cyclophyllidea</taxon>
        <taxon>Taeniidae</taxon>
        <taxon>Echinococcus</taxon>
        <taxon>Echinococcus granulosus group</taxon>
    </lineage>
</organism>
<comment type="caution">
    <text evidence="3">The sequence shown here is derived from an EMBL/GenBank/DDBJ whole genome shotgun (WGS) entry which is preliminary data.</text>
</comment>
<evidence type="ECO:0000313" key="4">
    <source>
        <dbReference type="Proteomes" id="UP000019149"/>
    </source>
</evidence>
<keyword evidence="1 2" id="KW-0175">Coiled coil</keyword>
<dbReference type="Proteomes" id="UP000019149">
    <property type="component" value="Unassembled WGS sequence"/>
</dbReference>
<dbReference type="PANTHER" id="PTHR15157">
    <property type="entry name" value="UV RADIATION RESISTANCE-ASSOCIATED GENE PROTEIN"/>
    <property type="match status" value="1"/>
</dbReference>
<dbReference type="OrthoDB" id="72772at2759"/>
<dbReference type="GO" id="GO:0035493">
    <property type="term" value="P:SNARE complex assembly"/>
    <property type="evidence" value="ECO:0007669"/>
    <property type="project" value="TreeGrafter"/>
</dbReference>
<dbReference type="EMBL" id="APAU02000059">
    <property type="protein sequence ID" value="EUB58599.1"/>
    <property type="molecule type" value="Genomic_DNA"/>
</dbReference>
<name>W6UYF9_ECHGR</name>
<dbReference type="GO" id="GO:0000149">
    <property type="term" value="F:SNARE binding"/>
    <property type="evidence" value="ECO:0007669"/>
    <property type="project" value="TreeGrafter"/>
</dbReference>
<evidence type="ECO:0000313" key="3">
    <source>
        <dbReference type="EMBL" id="EUB58599.1"/>
    </source>
</evidence>
<dbReference type="PANTHER" id="PTHR15157:SF5">
    <property type="entry name" value="UV RADIATION RESISTANCE-ASSOCIATED GENE PROTEIN"/>
    <property type="match status" value="1"/>
</dbReference>
<evidence type="ECO:0000256" key="2">
    <source>
        <dbReference type="SAM" id="Coils"/>
    </source>
</evidence>
<dbReference type="GeneID" id="36342301"/>
<reference evidence="3 4" key="1">
    <citation type="journal article" date="2013" name="Nat. Genet.">
        <title>The genome of the hydatid tapeworm Echinococcus granulosus.</title>
        <authorList>
            <person name="Zheng H."/>
            <person name="Zhang W."/>
            <person name="Zhang L."/>
            <person name="Zhang Z."/>
            <person name="Li J."/>
            <person name="Lu G."/>
            <person name="Zhu Y."/>
            <person name="Wang Y."/>
            <person name="Huang Y."/>
            <person name="Liu J."/>
            <person name="Kang H."/>
            <person name="Chen J."/>
            <person name="Wang L."/>
            <person name="Chen A."/>
            <person name="Yu S."/>
            <person name="Gao Z."/>
            <person name="Jin L."/>
            <person name="Gu W."/>
            <person name="Wang Z."/>
            <person name="Zhao L."/>
            <person name="Shi B."/>
            <person name="Wen H."/>
            <person name="Lin R."/>
            <person name="Jones M.K."/>
            <person name="Brejova B."/>
            <person name="Vinar T."/>
            <person name="Zhao G."/>
            <person name="McManus D.P."/>
            <person name="Chen Z."/>
            <person name="Zhou Y."/>
            <person name="Wang S."/>
        </authorList>
    </citation>
    <scope>NUCLEOTIDE SEQUENCE [LARGE SCALE GENOMIC DNA]</scope>
</reference>
<dbReference type="RefSeq" id="XP_024349795.1">
    <property type="nucleotide sequence ID" value="XM_024495835.1"/>
</dbReference>
<feature type="coiled-coil region" evidence="2">
    <location>
        <begin position="210"/>
        <end position="254"/>
    </location>
</feature>
<keyword evidence="4" id="KW-1185">Reference proteome</keyword>
<proteinExistence type="predicted"/>
<dbReference type="STRING" id="6210.W6UYF9"/>
<dbReference type="KEGG" id="egl:EGR_06586"/>
<dbReference type="GO" id="GO:0005768">
    <property type="term" value="C:endosome"/>
    <property type="evidence" value="ECO:0007669"/>
    <property type="project" value="TreeGrafter"/>
</dbReference>